<name>A0A066YW93_9ACTN</name>
<reference evidence="3 4" key="1">
    <citation type="submission" date="2014-05" db="EMBL/GenBank/DDBJ databases">
        <title>Draft Genome Sequence of Kitasatospora cheerisanensis KCTC 2395.</title>
        <authorList>
            <person name="Nam D.H."/>
        </authorList>
    </citation>
    <scope>NUCLEOTIDE SEQUENCE [LARGE SCALE GENOMIC DNA]</scope>
    <source>
        <strain evidence="3 4">KCTC 2395</strain>
    </source>
</reference>
<organism evidence="3 4">
    <name type="scientific">Kitasatospora cheerisanensis KCTC 2395</name>
    <dbReference type="NCBI Taxonomy" id="1348663"/>
    <lineage>
        <taxon>Bacteria</taxon>
        <taxon>Bacillati</taxon>
        <taxon>Actinomycetota</taxon>
        <taxon>Actinomycetes</taxon>
        <taxon>Kitasatosporales</taxon>
        <taxon>Streptomycetaceae</taxon>
        <taxon>Kitasatospora</taxon>
    </lineage>
</organism>
<dbReference type="PATRIC" id="fig|1348663.4.peg.5693"/>
<dbReference type="Pfam" id="PF13561">
    <property type="entry name" value="adh_short_C2"/>
    <property type="match status" value="1"/>
</dbReference>
<dbReference type="InterPro" id="IPR002347">
    <property type="entry name" value="SDR_fam"/>
</dbReference>
<dbReference type="AlphaFoldDB" id="A0A066YW93"/>
<protein>
    <recommendedName>
        <fullName evidence="5">Short-chain dehydrogenase</fullName>
    </recommendedName>
</protein>
<dbReference type="InterPro" id="IPR036291">
    <property type="entry name" value="NAD(P)-bd_dom_sf"/>
</dbReference>
<evidence type="ECO:0008006" key="5">
    <source>
        <dbReference type="Google" id="ProtNLM"/>
    </source>
</evidence>
<dbReference type="PANTHER" id="PTHR43669">
    <property type="entry name" value="5-KETO-D-GLUCONATE 5-REDUCTASE"/>
    <property type="match status" value="1"/>
</dbReference>
<evidence type="ECO:0000256" key="1">
    <source>
        <dbReference type="ARBA" id="ARBA00006484"/>
    </source>
</evidence>
<dbReference type="PANTHER" id="PTHR43669:SF3">
    <property type="entry name" value="ALCOHOL DEHYDROGENASE, PUTATIVE (AFU_ORTHOLOGUE AFUA_3G03445)-RELATED"/>
    <property type="match status" value="1"/>
</dbReference>
<dbReference type="RefSeq" id="WP_035867460.1">
    <property type="nucleotide sequence ID" value="NZ_KK853997.1"/>
</dbReference>
<dbReference type="GO" id="GO:0016491">
    <property type="term" value="F:oxidoreductase activity"/>
    <property type="evidence" value="ECO:0007669"/>
    <property type="project" value="UniProtKB-KW"/>
</dbReference>
<comment type="similarity">
    <text evidence="1">Belongs to the short-chain dehydrogenases/reductases (SDR) family.</text>
</comment>
<evidence type="ECO:0000256" key="2">
    <source>
        <dbReference type="ARBA" id="ARBA00023002"/>
    </source>
</evidence>
<gene>
    <name evidence="3" type="ORF">KCH_58830</name>
</gene>
<dbReference type="eggNOG" id="COG1028">
    <property type="taxonomic scope" value="Bacteria"/>
</dbReference>
<evidence type="ECO:0000313" key="3">
    <source>
        <dbReference type="EMBL" id="KDN82376.1"/>
    </source>
</evidence>
<dbReference type="HOGENOM" id="CLU_010194_1_2_11"/>
<evidence type="ECO:0000313" key="4">
    <source>
        <dbReference type="Proteomes" id="UP000027178"/>
    </source>
</evidence>
<comment type="caution">
    <text evidence="3">The sequence shown here is derived from an EMBL/GenBank/DDBJ whole genome shotgun (WGS) entry which is preliminary data.</text>
</comment>
<proteinExistence type="inferred from homology"/>
<dbReference type="OrthoDB" id="670853at2"/>
<dbReference type="Proteomes" id="UP000027178">
    <property type="component" value="Unassembled WGS sequence"/>
</dbReference>
<dbReference type="Gene3D" id="3.40.50.720">
    <property type="entry name" value="NAD(P)-binding Rossmann-like Domain"/>
    <property type="match status" value="1"/>
</dbReference>
<keyword evidence="4" id="KW-1185">Reference proteome</keyword>
<keyword evidence="2" id="KW-0560">Oxidoreductase</keyword>
<sequence length="263" mass="27094">MESLLTGRTAVVYGAGSIGGAVAKAFVREGARVFVAGRGEAALKQLAHDVESEGGSLETAQVDALDREAVEAFLDSVVQRTGGLDVSFCATSTRRPGGEQGAALGELSFEDFSLPIIDFTKAQFVTANAAAARMVPRGRGVVLMMTALPSQVPFPYTAGFGPAWAAVEAFSRTLAAELGPDGVRVVCLHSAGSPGAAQTTLAADLPELPARAAGWQQRAEARNLLGRWPSLEDVGNMAAFMASDLAAVTTGTTVDLSGGMVNH</sequence>
<accession>A0A066YW93</accession>
<dbReference type="CDD" id="cd05233">
    <property type="entry name" value="SDR_c"/>
    <property type="match status" value="1"/>
</dbReference>
<dbReference type="EMBL" id="JNBY01000112">
    <property type="protein sequence ID" value="KDN82376.1"/>
    <property type="molecule type" value="Genomic_DNA"/>
</dbReference>
<dbReference type="SUPFAM" id="SSF51735">
    <property type="entry name" value="NAD(P)-binding Rossmann-fold domains"/>
    <property type="match status" value="1"/>
</dbReference>
<dbReference type="PRINTS" id="PR00081">
    <property type="entry name" value="GDHRDH"/>
</dbReference>